<organism evidence="1 2">
    <name type="scientific">Panagrolaimus sp. ES5</name>
    <dbReference type="NCBI Taxonomy" id="591445"/>
    <lineage>
        <taxon>Eukaryota</taxon>
        <taxon>Metazoa</taxon>
        <taxon>Ecdysozoa</taxon>
        <taxon>Nematoda</taxon>
        <taxon>Chromadorea</taxon>
        <taxon>Rhabditida</taxon>
        <taxon>Tylenchina</taxon>
        <taxon>Panagrolaimomorpha</taxon>
        <taxon>Panagrolaimoidea</taxon>
        <taxon>Panagrolaimidae</taxon>
        <taxon>Panagrolaimus</taxon>
    </lineage>
</organism>
<sequence>MKLLRISTNFLRSYSSTAAASAKKTCLHDVHVKHGGKMVTFAGYDMPVQYSDLSIKDSTIHTRKHVSIFDVSHMLQTEISGKDQIAFLESLTTADVEGMNPNTGALSVFTNEKGGIRDDLILSKTDKGFVYMVTNAGCIDKDLPYLQENAQKWRSNGKDVDVKVLEGRGLIAVQGPEMVQLLQGETDIDLSKLYFMQSAIGTVYGVPNCRVTRCGYTGEDGVEISIDQSQAANVIEKMLKSKNANAKLAGLGARDALRVEAGLCLYGSDINEITTPVEAAIAFVVAKRRRQTLGFPGAEKIVEQLEKKSYAKRRVGFIADPGRAPREHLPIMDPMDKAAVGFITSGCPSPCLGKNIAVGYVDKQDAKIGKQLYVDFGKKSLSITVAKMPFVPSKYYTK</sequence>
<protein>
    <submittedName>
        <fullName evidence="2">Aminomethyltransferase</fullName>
    </submittedName>
</protein>
<accession>A0AC34FLV5</accession>
<reference evidence="2" key="1">
    <citation type="submission" date="2022-11" db="UniProtKB">
        <authorList>
            <consortium name="WormBaseParasite"/>
        </authorList>
    </citation>
    <scope>IDENTIFICATION</scope>
</reference>
<dbReference type="WBParaSite" id="ES5_v2.g17877.t1">
    <property type="protein sequence ID" value="ES5_v2.g17877.t1"/>
    <property type="gene ID" value="ES5_v2.g17877"/>
</dbReference>
<evidence type="ECO:0000313" key="2">
    <source>
        <dbReference type="WBParaSite" id="ES5_v2.g17877.t1"/>
    </source>
</evidence>
<evidence type="ECO:0000313" key="1">
    <source>
        <dbReference type="Proteomes" id="UP000887579"/>
    </source>
</evidence>
<name>A0AC34FLV5_9BILA</name>
<dbReference type="Proteomes" id="UP000887579">
    <property type="component" value="Unplaced"/>
</dbReference>
<proteinExistence type="predicted"/>